<gene>
    <name evidence="1" type="ORF">EVJ58_g4977</name>
</gene>
<organism evidence="1 2">
    <name type="scientific">Rhodofomes roseus</name>
    <dbReference type="NCBI Taxonomy" id="34475"/>
    <lineage>
        <taxon>Eukaryota</taxon>
        <taxon>Fungi</taxon>
        <taxon>Dikarya</taxon>
        <taxon>Basidiomycota</taxon>
        <taxon>Agaricomycotina</taxon>
        <taxon>Agaricomycetes</taxon>
        <taxon>Polyporales</taxon>
        <taxon>Rhodofomes</taxon>
    </lineage>
</organism>
<protein>
    <recommendedName>
        <fullName evidence="3">Metallothionein</fullName>
    </recommendedName>
</protein>
<accession>A0A4Y9YDS5</accession>
<evidence type="ECO:0000313" key="2">
    <source>
        <dbReference type="Proteomes" id="UP000298390"/>
    </source>
</evidence>
<dbReference type="AlphaFoldDB" id="A0A4Y9YDS5"/>
<reference evidence="1 2" key="1">
    <citation type="submission" date="2019-01" db="EMBL/GenBank/DDBJ databases">
        <title>Genome sequencing of the rare red list fungi Fomitopsis rosea.</title>
        <authorList>
            <person name="Buettner E."/>
            <person name="Kellner H."/>
        </authorList>
    </citation>
    <scope>NUCLEOTIDE SEQUENCE [LARGE SCALE GENOMIC DNA]</scope>
    <source>
        <strain evidence="1 2">DSM 105464</strain>
    </source>
</reference>
<sequence length="34" mass="3484">MFTNVAVPVNAANCGQSSCSCGDACQCKPNECKC</sequence>
<comment type="caution">
    <text evidence="1">The sequence shown here is derived from an EMBL/GenBank/DDBJ whole genome shotgun (WGS) entry which is preliminary data.</text>
</comment>
<proteinExistence type="predicted"/>
<evidence type="ECO:0008006" key="3">
    <source>
        <dbReference type="Google" id="ProtNLM"/>
    </source>
</evidence>
<dbReference type="EMBL" id="SEKV01000241">
    <property type="protein sequence ID" value="TFY60696.1"/>
    <property type="molecule type" value="Genomic_DNA"/>
</dbReference>
<dbReference type="Proteomes" id="UP000298390">
    <property type="component" value="Unassembled WGS sequence"/>
</dbReference>
<evidence type="ECO:0000313" key="1">
    <source>
        <dbReference type="EMBL" id="TFY60696.1"/>
    </source>
</evidence>
<name>A0A4Y9YDS5_9APHY</name>